<accession>A0AAX4FW33</accession>
<dbReference type="PROSITE" id="PS51257">
    <property type="entry name" value="PROKAR_LIPOPROTEIN"/>
    <property type="match status" value="1"/>
</dbReference>
<dbReference type="PANTHER" id="PTHR30535:SF34">
    <property type="entry name" value="MOLYBDATE-BINDING PROTEIN MOLA"/>
    <property type="match status" value="1"/>
</dbReference>
<evidence type="ECO:0000313" key="2">
    <source>
        <dbReference type="EMBL" id="WOX57947.1"/>
    </source>
</evidence>
<dbReference type="PROSITE" id="PS50983">
    <property type="entry name" value="FE_B12_PBP"/>
    <property type="match status" value="1"/>
</dbReference>
<proteinExistence type="predicted"/>
<gene>
    <name evidence="2" type="ORF">R6Y96_01435</name>
</gene>
<keyword evidence="3" id="KW-1185">Reference proteome</keyword>
<organism evidence="2 3">
    <name type="scientific">Methanoculleus receptaculi</name>
    <dbReference type="NCBI Taxonomy" id="394967"/>
    <lineage>
        <taxon>Archaea</taxon>
        <taxon>Methanobacteriati</taxon>
        <taxon>Methanobacteriota</taxon>
        <taxon>Stenosarchaea group</taxon>
        <taxon>Methanomicrobia</taxon>
        <taxon>Methanomicrobiales</taxon>
        <taxon>Methanomicrobiaceae</taxon>
        <taxon>Methanoculleus</taxon>
    </lineage>
</organism>
<dbReference type="EMBL" id="CP137642">
    <property type="protein sequence ID" value="WOX57947.1"/>
    <property type="molecule type" value="Genomic_DNA"/>
</dbReference>
<evidence type="ECO:0000259" key="1">
    <source>
        <dbReference type="PROSITE" id="PS50983"/>
    </source>
</evidence>
<sequence>MSKIGSPLFLTAVLLTALVLAAGCSGNGAAPDTGKSAETRTITITDGLGRTVTIPSPPESVVCSGSGCLRYLVYLQGQDLVVGVDDIEKEDQSVEGRPYALVYGSQFKDLPLIGEFRGKDDPEKILAIGPQVIFKTGSSGSAYSISASEADKLQEKTGIPVVAFSYGSLRNDAEKAEMYTGLSVMGMVLGKEDRAREVVSYIEETIADLENRTADIPPSGQKTVYIGGVSYAGSHGIISTEPAYPPFTWVNARNVAAGLGTVHADVAKEALVDWDPGYLFIDLGTLQMDGGGAIGELKTDRALGGLTAVREGRVYGLLPYNFYSTNYETVLANGYFIGKTLYPDRFEDIDPVEKADEIYTFFVGEPVFEEHNAEYQNMGFAEIPL</sequence>
<dbReference type="SUPFAM" id="SSF53807">
    <property type="entry name" value="Helical backbone' metal receptor"/>
    <property type="match status" value="1"/>
</dbReference>
<dbReference type="RefSeq" id="WP_318621716.1">
    <property type="nucleotide sequence ID" value="NZ_CP137642.1"/>
</dbReference>
<dbReference type="InterPro" id="IPR050902">
    <property type="entry name" value="ABC_Transporter_SBP"/>
</dbReference>
<dbReference type="Pfam" id="PF01497">
    <property type="entry name" value="Peripla_BP_2"/>
    <property type="match status" value="1"/>
</dbReference>
<dbReference type="Gene3D" id="3.40.50.1980">
    <property type="entry name" value="Nitrogenase molybdenum iron protein domain"/>
    <property type="match status" value="2"/>
</dbReference>
<reference evidence="2 3" key="1">
    <citation type="submission" date="2023-10" db="EMBL/GenBank/DDBJ databases">
        <title>The complete genome sequence of Methanoculleus receptaculi DSM 18860.</title>
        <authorList>
            <person name="Lai S.-J."/>
            <person name="You Y.-T."/>
            <person name="Chen S.-C."/>
        </authorList>
    </citation>
    <scope>NUCLEOTIDE SEQUENCE [LARGE SCALE GENOMIC DNA]</scope>
    <source>
        <strain evidence="2 3">DSM 18860</strain>
    </source>
</reference>
<protein>
    <submittedName>
        <fullName evidence="2">Iron ABC transporter substrate-binding protein</fullName>
    </submittedName>
</protein>
<dbReference type="PANTHER" id="PTHR30535">
    <property type="entry name" value="VITAMIN B12-BINDING PROTEIN"/>
    <property type="match status" value="1"/>
</dbReference>
<name>A0AAX4FW33_9EURY</name>
<dbReference type="GeneID" id="85731778"/>
<dbReference type="CDD" id="cd01147">
    <property type="entry name" value="HemV-2"/>
    <property type="match status" value="1"/>
</dbReference>
<dbReference type="KEGG" id="mrc:R6Y96_01435"/>
<dbReference type="Proteomes" id="UP001305652">
    <property type="component" value="Chromosome"/>
</dbReference>
<dbReference type="InterPro" id="IPR002491">
    <property type="entry name" value="ABC_transptr_periplasmic_BD"/>
</dbReference>
<dbReference type="AlphaFoldDB" id="A0AAX4FW33"/>
<feature type="domain" description="Fe/B12 periplasmic-binding" evidence="1">
    <location>
        <begin position="60"/>
        <end position="345"/>
    </location>
</feature>
<evidence type="ECO:0000313" key="3">
    <source>
        <dbReference type="Proteomes" id="UP001305652"/>
    </source>
</evidence>